<comment type="caution">
    <text evidence="3">The sequence shown here is derived from an EMBL/GenBank/DDBJ whole genome shotgun (WGS) entry which is preliminary data.</text>
</comment>
<name>A0ABT2WSX9_9RHOB</name>
<sequence>MRPLLALALTLGLTVPLSATAQEKDEGRSLMERGAELFLKGLQQEMEPALRDLRDMAGTVGPSVLSFLEQMGPAIADLADRVEDWSVYEMPEMLPNGDILIRRKPPVPEAQPEQPDEPADPTPPGMTDI</sequence>
<evidence type="ECO:0000256" key="1">
    <source>
        <dbReference type="SAM" id="MobiDB-lite"/>
    </source>
</evidence>
<feature type="region of interest" description="Disordered" evidence="1">
    <location>
        <begin position="98"/>
        <end position="129"/>
    </location>
</feature>
<keyword evidence="2" id="KW-0732">Signal</keyword>
<feature type="chain" id="PRO_5046467909" description="AAA+ family ATPase" evidence="2">
    <location>
        <begin position="22"/>
        <end position="129"/>
    </location>
</feature>
<feature type="compositionally biased region" description="Pro residues" evidence="1">
    <location>
        <begin position="120"/>
        <end position="129"/>
    </location>
</feature>
<evidence type="ECO:0008006" key="5">
    <source>
        <dbReference type="Google" id="ProtNLM"/>
    </source>
</evidence>
<protein>
    <recommendedName>
        <fullName evidence="5">AAA+ family ATPase</fullName>
    </recommendedName>
</protein>
<evidence type="ECO:0000313" key="4">
    <source>
        <dbReference type="Proteomes" id="UP001321014"/>
    </source>
</evidence>
<evidence type="ECO:0000256" key="2">
    <source>
        <dbReference type="SAM" id="SignalP"/>
    </source>
</evidence>
<accession>A0ABT2WSX9</accession>
<keyword evidence="4" id="KW-1185">Reference proteome</keyword>
<evidence type="ECO:0000313" key="3">
    <source>
        <dbReference type="EMBL" id="MCU9838997.1"/>
    </source>
</evidence>
<reference evidence="3 4" key="1">
    <citation type="submission" date="2022-10" db="EMBL/GenBank/DDBJ databases">
        <title>Ruegeria sp. nov., isolated from ocean surface water.</title>
        <authorList>
            <person name="He W."/>
            <person name="Wang L."/>
            <person name="Zhang D.-F."/>
        </authorList>
    </citation>
    <scope>NUCLEOTIDE SEQUENCE [LARGE SCALE GENOMIC DNA]</scope>
    <source>
        <strain evidence="3 4">WL0004</strain>
    </source>
</reference>
<dbReference type="RefSeq" id="WP_263388995.1">
    <property type="nucleotide sequence ID" value="NZ_JAOVQN010000015.1"/>
</dbReference>
<organism evidence="3 4">
    <name type="scientific">Ruegeria marisflavi</name>
    <dbReference type="NCBI Taxonomy" id="2984152"/>
    <lineage>
        <taxon>Bacteria</taxon>
        <taxon>Pseudomonadati</taxon>
        <taxon>Pseudomonadota</taxon>
        <taxon>Alphaproteobacteria</taxon>
        <taxon>Rhodobacterales</taxon>
        <taxon>Roseobacteraceae</taxon>
        <taxon>Ruegeria</taxon>
    </lineage>
</organism>
<proteinExistence type="predicted"/>
<gene>
    <name evidence="3" type="ORF">OEZ49_14565</name>
</gene>
<feature type="signal peptide" evidence="2">
    <location>
        <begin position="1"/>
        <end position="21"/>
    </location>
</feature>
<dbReference type="EMBL" id="JAOVQN010000015">
    <property type="protein sequence ID" value="MCU9838997.1"/>
    <property type="molecule type" value="Genomic_DNA"/>
</dbReference>
<dbReference type="Proteomes" id="UP001321014">
    <property type="component" value="Unassembled WGS sequence"/>
</dbReference>